<feature type="compositionally biased region" description="Basic residues" evidence="8">
    <location>
        <begin position="666"/>
        <end position="678"/>
    </location>
</feature>
<name>A0A8H7V1X2_9FUNG</name>
<feature type="compositionally biased region" description="Basic and acidic residues" evidence="8">
    <location>
        <begin position="995"/>
        <end position="1010"/>
    </location>
</feature>
<feature type="region of interest" description="Disordered" evidence="8">
    <location>
        <begin position="981"/>
        <end position="1203"/>
    </location>
</feature>
<dbReference type="Proteomes" id="UP000650833">
    <property type="component" value="Unassembled WGS sequence"/>
</dbReference>
<comment type="caution">
    <text evidence="10">The sequence shown here is derived from an EMBL/GenBank/DDBJ whole genome shotgun (WGS) entry which is preliminary data.</text>
</comment>
<feature type="region of interest" description="Disordered" evidence="8">
    <location>
        <begin position="286"/>
        <end position="482"/>
    </location>
</feature>
<dbReference type="FunFam" id="1.25.40.180:FF:000020">
    <property type="entry name" value="Eukaryotic translation initiation factor subunit"/>
    <property type="match status" value="1"/>
</dbReference>
<dbReference type="GO" id="GO:0003729">
    <property type="term" value="F:mRNA binding"/>
    <property type="evidence" value="ECO:0007669"/>
    <property type="project" value="TreeGrafter"/>
</dbReference>
<protein>
    <recommendedName>
        <fullName evidence="9">MI domain-containing protein</fullName>
    </recommendedName>
</protein>
<keyword evidence="5" id="KW-0597">Phosphoprotein</keyword>
<feature type="compositionally biased region" description="Polar residues" evidence="8">
    <location>
        <begin position="1133"/>
        <end position="1147"/>
    </location>
</feature>
<dbReference type="OrthoDB" id="514777at2759"/>
<dbReference type="InterPro" id="IPR003891">
    <property type="entry name" value="Initiation_fac_eIF4g_MI"/>
</dbReference>
<proteinExistence type="inferred from homology"/>
<feature type="compositionally biased region" description="Low complexity" evidence="8">
    <location>
        <begin position="1037"/>
        <end position="1063"/>
    </location>
</feature>
<dbReference type="PROSITE" id="PS51366">
    <property type="entry name" value="MI"/>
    <property type="match status" value="1"/>
</dbReference>
<feature type="compositionally biased region" description="Polar residues" evidence="8">
    <location>
        <begin position="1"/>
        <end position="15"/>
    </location>
</feature>
<dbReference type="PANTHER" id="PTHR23253">
    <property type="entry name" value="EUKARYOTIC TRANSLATION INITIATION FACTOR 4 GAMMA"/>
    <property type="match status" value="1"/>
</dbReference>
<evidence type="ECO:0000313" key="11">
    <source>
        <dbReference type="Proteomes" id="UP000650833"/>
    </source>
</evidence>
<comment type="similarity">
    <text evidence="2">Belongs to the eukaryotic initiation factor 4G family.</text>
</comment>
<gene>
    <name evidence="10" type="ORF">INT46_010496</name>
</gene>
<evidence type="ECO:0000256" key="1">
    <source>
        <dbReference type="ARBA" id="ARBA00004496"/>
    </source>
</evidence>
<dbReference type="GO" id="GO:0016281">
    <property type="term" value="C:eukaryotic translation initiation factor 4F complex"/>
    <property type="evidence" value="ECO:0007669"/>
    <property type="project" value="TreeGrafter"/>
</dbReference>
<organism evidence="10 11">
    <name type="scientific">Mucor plumbeus</name>
    <dbReference type="NCBI Taxonomy" id="97098"/>
    <lineage>
        <taxon>Eukaryota</taxon>
        <taxon>Fungi</taxon>
        <taxon>Fungi incertae sedis</taxon>
        <taxon>Mucoromycota</taxon>
        <taxon>Mucoromycotina</taxon>
        <taxon>Mucoromycetes</taxon>
        <taxon>Mucorales</taxon>
        <taxon>Mucorineae</taxon>
        <taxon>Mucoraceae</taxon>
        <taxon>Mucor</taxon>
    </lineage>
</organism>
<feature type="compositionally biased region" description="Basic and acidic residues" evidence="8">
    <location>
        <begin position="315"/>
        <end position="482"/>
    </location>
</feature>
<dbReference type="Pfam" id="PF12152">
    <property type="entry name" value="eIF_4G1"/>
    <property type="match status" value="1"/>
</dbReference>
<dbReference type="Pfam" id="PF02854">
    <property type="entry name" value="MIF4G"/>
    <property type="match status" value="1"/>
</dbReference>
<dbReference type="SMART" id="SM00544">
    <property type="entry name" value="MA3"/>
    <property type="match status" value="1"/>
</dbReference>
<keyword evidence="11" id="KW-1185">Reference proteome</keyword>
<evidence type="ECO:0000256" key="2">
    <source>
        <dbReference type="ARBA" id="ARBA00005775"/>
    </source>
</evidence>
<reference evidence="10" key="1">
    <citation type="submission" date="2020-12" db="EMBL/GenBank/DDBJ databases">
        <title>Metabolic potential, ecology and presence of endohyphal bacteria is reflected in genomic diversity of Mucoromycotina.</title>
        <authorList>
            <person name="Muszewska A."/>
            <person name="Okrasinska A."/>
            <person name="Steczkiewicz K."/>
            <person name="Drgas O."/>
            <person name="Orlowska M."/>
            <person name="Perlinska-Lenart U."/>
            <person name="Aleksandrzak-Piekarczyk T."/>
            <person name="Szatraj K."/>
            <person name="Zielenkiewicz U."/>
            <person name="Pilsyk S."/>
            <person name="Malc E."/>
            <person name="Mieczkowski P."/>
            <person name="Kruszewska J.S."/>
            <person name="Biernat P."/>
            <person name="Pawlowska J."/>
        </authorList>
    </citation>
    <scope>NUCLEOTIDE SEQUENCE</scope>
    <source>
        <strain evidence="10">CBS 226.32</strain>
    </source>
</reference>
<feature type="compositionally biased region" description="Polar residues" evidence="8">
    <location>
        <begin position="584"/>
        <end position="595"/>
    </location>
</feature>
<dbReference type="Pfam" id="PF02847">
    <property type="entry name" value="MA3"/>
    <property type="match status" value="1"/>
</dbReference>
<feature type="compositionally biased region" description="Polar residues" evidence="8">
    <location>
        <begin position="1011"/>
        <end position="1030"/>
    </location>
</feature>
<comment type="subcellular location">
    <subcellularLocation>
        <location evidence="1">Cytoplasm</location>
    </subcellularLocation>
</comment>
<keyword evidence="4" id="KW-0396">Initiation factor</keyword>
<dbReference type="SMART" id="SM00543">
    <property type="entry name" value="MIF4G"/>
    <property type="match status" value="1"/>
</dbReference>
<accession>A0A8H7V1X2</accession>
<dbReference type="InterPro" id="IPR016024">
    <property type="entry name" value="ARM-type_fold"/>
</dbReference>
<dbReference type="InterPro" id="IPR003890">
    <property type="entry name" value="MIF4G-like_typ-3"/>
</dbReference>
<feature type="compositionally biased region" description="Polar residues" evidence="8">
    <location>
        <begin position="164"/>
        <end position="180"/>
    </location>
</feature>
<evidence type="ECO:0000256" key="4">
    <source>
        <dbReference type="ARBA" id="ARBA00022540"/>
    </source>
</evidence>
<dbReference type="SUPFAM" id="SSF101489">
    <property type="entry name" value="Eukaryotic initiation factor 4f subunit eIF4g, eIF4e-binding domain"/>
    <property type="match status" value="1"/>
</dbReference>
<feature type="compositionally biased region" description="Basic and acidic residues" evidence="8">
    <location>
        <begin position="1182"/>
        <end position="1203"/>
    </location>
</feature>
<evidence type="ECO:0000256" key="5">
    <source>
        <dbReference type="ARBA" id="ARBA00022553"/>
    </source>
</evidence>
<dbReference type="PANTHER" id="PTHR23253:SF9">
    <property type="entry name" value="EUKARYOTIC TRANSLATION INITIATION FACTOR 4 GAMMA 2"/>
    <property type="match status" value="1"/>
</dbReference>
<dbReference type="SUPFAM" id="SSF48371">
    <property type="entry name" value="ARM repeat"/>
    <property type="match status" value="2"/>
</dbReference>
<evidence type="ECO:0000256" key="3">
    <source>
        <dbReference type="ARBA" id="ARBA00022490"/>
    </source>
</evidence>
<keyword evidence="3" id="KW-0963">Cytoplasm</keyword>
<feature type="domain" description="MI" evidence="9">
    <location>
        <begin position="1204"/>
        <end position="1323"/>
    </location>
</feature>
<feature type="compositionally biased region" description="Basic and acidic residues" evidence="8">
    <location>
        <begin position="290"/>
        <end position="302"/>
    </location>
</feature>
<evidence type="ECO:0000313" key="10">
    <source>
        <dbReference type="EMBL" id="KAG2207096.1"/>
    </source>
</evidence>
<sequence length="1323" mass="146221">MNRTPNTTEKTNAQPVFNYAQAAKRSSQNLESQKPKTNTSTPANESKSPETEAAKVETPSSFAAALSKNTQATSPNPAPAADNKSNTNASVQLPREPSADAAPIQFGSVTTESKAEDVKPVIAETLPVTDNTSSRRDSTHSNTSGSEPHYHNNRHYGNRHSSNQGKHSNTMHSPNMQSSYVPHHKKPMSPHMGSATSPNMNANQNNGGNWQNNQYYRPSQYYAPNSYPMPMPTYGSQPFVPQPSVNKAIPIINPNTSEVINLSNQSPSTTKEAAAAAAAAAPVAATASLKSDETPKETKEFKINPTPSRAIKIVNPREKEEEAERKAKEEADRLAKEEAERKAKEEAERKAKEEAERKAKEEVEQKAKEEAERKAKEEAEQKAKELAEQKAKEEAEQKAKEEAAKKEKEEAEKKAKEEADAKAIADAKAAEEAKKVEESKAQEAKKIEEDKAQQAKVEESKVEESKIEESKATPVEGGKEEERIAAITADKVARGIAPGRLDMSAIPAHVFHDSPASTPTGVTPPKVKGPPMPVIEDFSSINYPPEFLAPKARDSVTNKITYDSAFLMQFQKLCLESDEDLSQFQSMSEESSGNDNNRRGMSRRQTSERGRGPRTPGGSGDGMYRNNSRDGRGEMGKFSGGRQISHRQGSNGPNSPGMERQGSHGGRNRSGRGGKGRHPPREQIGAPTIPLDQVVPLEKSENRWVPAVVATDGAAGTSSDKADAEAEALVSQDIIIRKIKGLLNKLTLERFDSISDQIWEYAKQSEKEDNGQSLRTVIQLIFDKACDEPNFASMWAQLCKKMYDVISLDGKIKDVNILDKNKEIVSGGALYRKYLLNRCQQEFEKGWKSDLPKLDETSAEVMMTEEYYAAAKAKRQGLGLVQFIGELFKRQMLTDRVMIECLMRLCADPSNPEDEETETMCKMLTTMGKAFDSSGRKNKEWLDIYFERMNEMYKSTTLSSRVKFMILDVFDLRKSKWTLKRGNQPAPTTIAQIHEQAKKASEEKEKETMKRSGSSRGGNASHPMSRQSSRGGRDIQRQSSSRNNNNNSNNNNNANQDNQSGSNTPVASADGWNTVGTGSPTAGPRPGRTNELANFGKTDRSKSRGNVLGPSSSPFSSLARSGSKTNLDKKTTPTDSRASSPATSMANMFSALGGEEHEEEHSGERKKLQLLPRTGAENTSEEGEKKEEFAAPTTDEKPKLSDELIERRSKSTIEEYFSLRDKKELCECVKELDHSDYRVIFAGKLLDVVEKKTEDVNVVCEMIAELYKENLMSREEYVIAFKKFWEGYEDLVIDVPKAPQHVDQLLAATGIERSEVECEAESF</sequence>
<keyword evidence="7" id="KW-0648">Protein biosynthesis</keyword>
<feature type="compositionally biased region" description="Low complexity" evidence="8">
    <location>
        <begin position="1111"/>
        <end position="1123"/>
    </location>
</feature>
<dbReference type="InterPro" id="IPR036211">
    <property type="entry name" value="eIF4G_eIF4E-bd_sf"/>
</dbReference>
<evidence type="ECO:0000256" key="8">
    <source>
        <dbReference type="SAM" id="MobiDB-lite"/>
    </source>
</evidence>
<dbReference type="GO" id="GO:0003743">
    <property type="term" value="F:translation initiation factor activity"/>
    <property type="evidence" value="ECO:0007669"/>
    <property type="project" value="UniProtKB-KW"/>
</dbReference>
<evidence type="ECO:0000256" key="7">
    <source>
        <dbReference type="ARBA" id="ARBA00022917"/>
    </source>
</evidence>
<dbReference type="Gene3D" id="1.25.40.180">
    <property type="match status" value="2"/>
</dbReference>
<dbReference type="EMBL" id="JAEPRC010000136">
    <property type="protein sequence ID" value="KAG2207096.1"/>
    <property type="molecule type" value="Genomic_DNA"/>
</dbReference>
<feature type="region of interest" description="Disordered" evidence="8">
    <location>
        <begin position="1"/>
        <end position="193"/>
    </location>
</feature>
<feature type="region of interest" description="Disordered" evidence="8">
    <location>
        <begin position="584"/>
        <end position="689"/>
    </location>
</feature>
<feature type="compositionally biased region" description="Polar residues" evidence="8">
    <location>
        <begin position="24"/>
        <end position="46"/>
    </location>
</feature>
<dbReference type="InterPro" id="IPR022745">
    <property type="entry name" value="eIF4G1_eIF4E-bd"/>
</dbReference>
<evidence type="ECO:0000256" key="6">
    <source>
        <dbReference type="ARBA" id="ARBA00022884"/>
    </source>
</evidence>
<evidence type="ECO:0000259" key="9">
    <source>
        <dbReference type="PROSITE" id="PS51366"/>
    </source>
</evidence>
<dbReference type="Gene3D" id="1.20.970.30">
    <property type="entry name" value="eIF4G, eIF4E-binding domain"/>
    <property type="match status" value="1"/>
</dbReference>
<dbReference type="GO" id="GO:0010494">
    <property type="term" value="C:cytoplasmic stress granule"/>
    <property type="evidence" value="ECO:0007669"/>
    <property type="project" value="UniProtKB-ARBA"/>
</dbReference>
<keyword evidence="6" id="KW-0694">RNA-binding</keyword>